<name>A0A9J6DD57_RHIMP</name>
<proteinExistence type="predicted"/>
<sequence>MLLTLLEGFSCFETVAGASKASTRRVLEERSGVVCVTMNERHQGVDRFRSMGQTCTVVADPFEVHHEGVRHSLCPIGSPVSARGCSGGGIFSLERHGTCTGYVVRLLYNRYFLFNPIIETESDYIHGQLAYRNLVVPNRDQSVVFVKALDETQGNAYAFKRTTKEIMTTLLEDVDCFEVVAGAGRR</sequence>
<keyword evidence="2" id="KW-1185">Reference proteome</keyword>
<reference evidence="1" key="2">
    <citation type="submission" date="2021-09" db="EMBL/GenBank/DDBJ databases">
        <authorList>
            <person name="Jia N."/>
            <person name="Wang J."/>
            <person name="Shi W."/>
            <person name="Du L."/>
            <person name="Sun Y."/>
            <person name="Zhan W."/>
            <person name="Jiang J."/>
            <person name="Wang Q."/>
            <person name="Zhang B."/>
            <person name="Ji P."/>
            <person name="Sakyi L.B."/>
            <person name="Cui X."/>
            <person name="Yuan T."/>
            <person name="Jiang B."/>
            <person name="Yang W."/>
            <person name="Lam T.T.-Y."/>
            <person name="Chang Q."/>
            <person name="Ding S."/>
            <person name="Wang X."/>
            <person name="Zhu J."/>
            <person name="Ruan X."/>
            <person name="Zhao L."/>
            <person name="Wei J."/>
            <person name="Que T."/>
            <person name="Du C."/>
            <person name="Cheng J."/>
            <person name="Dai P."/>
            <person name="Han X."/>
            <person name="Huang E."/>
            <person name="Gao Y."/>
            <person name="Liu J."/>
            <person name="Shao H."/>
            <person name="Ye R."/>
            <person name="Li L."/>
            <person name="Wei W."/>
            <person name="Wang X."/>
            <person name="Wang C."/>
            <person name="Huo Q."/>
            <person name="Li W."/>
            <person name="Guo W."/>
            <person name="Chen H."/>
            <person name="Chen S."/>
            <person name="Zhou L."/>
            <person name="Zhou L."/>
            <person name="Ni X."/>
            <person name="Tian J."/>
            <person name="Zhou Y."/>
            <person name="Sheng Y."/>
            <person name="Liu T."/>
            <person name="Pan Y."/>
            <person name="Xia L."/>
            <person name="Li J."/>
            <person name="Zhao F."/>
            <person name="Cao W."/>
        </authorList>
    </citation>
    <scope>NUCLEOTIDE SEQUENCE</scope>
    <source>
        <strain evidence="1">Rmic-2018</strain>
        <tissue evidence="1">Larvae</tissue>
    </source>
</reference>
<dbReference type="AlphaFoldDB" id="A0A9J6DD57"/>
<comment type="caution">
    <text evidence="1">The sequence shown here is derived from an EMBL/GenBank/DDBJ whole genome shotgun (WGS) entry which is preliminary data.</text>
</comment>
<evidence type="ECO:0000313" key="1">
    <source>
        <dbReference type="EMBL" id="KAH8020100.1"/>
    </source>
</evidence>
<gene>
    <name evidence="1" type="ORF">HPB51_024487</name>
</gene>
<dbReference type="Proteomes" id="UP000821866">
    <property type="component" value="Chromosome 8"/>
</dbReference>
<organism evidence="1 2">
    <name type="scientific">Rhipicephalus microplus</name>
    <name type="common">Cattle tick</name>
    <name type="synonym">Boophilus microplus</name>
    <dbReference type="NCBI Taxonomy" id="6941"/>
    <lineage>
        <taxon>Eukaryota</taxon>
        <taxon>Metazoa</taxon>
        <taxon>Ecdysozoa</taxon>
        <taxon>Arthropoda</taxon>
        <taxon>Chelicerata</taxon>
        <taxon>Arachnida</taxon>
        <taxon>Acari</taxon>
        <taxon>Parasitiformes</taxon>
        <taxon>Ixodida</taxon>
        <taxon>Ixodoidea</taxon>
        <taxon>Ixodidae</taxon>
        <taxon>Rhipicephalinae</taxon>
        <taxon>Rhipicephalus</taxon>
        <taxon>Boophilus</taxon>
    </lineage>
</organism>
<accession>A0A9J6DD57</accession>
<dbReference type="EMBL" id="JABSTU010000010">
    <property type="protein sequence ID" value="KAH8020100.1"/>
    <property type="molecule type" value="Genomic_DNA"/>
</dbReference>
<evidence type="ECO:0000313" key="2">
    <source>
        <dbReference type="Proteomes" id="UP000821866"/>
    </source>
</evidence>
<reference evidence="1" key="1">
    <citation type="journal article" date="2020" name="Cell">
        <title>Large-Scale Comparative Analyses of Tick Genomes Elucidate Their Genetic Diversity and Vector Capacities.</title>
        <authorList>
            <consortium name="Tick Genome and Microbiome Consortium (TIGMIC)"/>
            <person name="Jia N."/>
            <person name="Wang J."/>
            <person name="Shi W."/>
            <person name="Du L."/>
            <person name="Sun Y."/>
            <person name="Zhan W."/>
            <person name="Jiang J.F."/>
            <person name="Wang Q."/>
            <person name="Zhang B."/>
            <person name="Ji P."/>
            <person name="Bell-Sakyi L."/>
            <person name="Cui X.M."/>
            <person name="Yuan T.T."/>
            <person name="Jiang B.G."/>
            <person name="Yang W.F."/>
            <person name="Lam T.T."/>
            <person name="Chang Q.C."/>
            <person name="Ding S.J."/>
            <person name="Wang X.J."/>
            <person name="Zhu J.G."/>
            <person name="Ruan X.D."/>
            <person name="Zhao L."/>
            <person name="Wei J.T."/>
            <person name="Ye R.Z."/>
            <person name="Que T.C."/>
            <person name="Du C.H."/>
            <person name="Zhou Y.H."/>
            <person name="Cheng J.X."/>
            <person name="Dai P.F."/>
            <person name="Guo W.B."/>
            <person name="Han X.H."/>
            <person name="Huang E.J."/>
            <person name="Li L.F."/>
            <person name="Wei W."/>
            <person name="Gao Y.C."/>
            <person name="Liu J.Z."/>
            <person name="Shao H.Z."/>
            <person name="Wang X."/>
            <person name="Wang C.C."/>
            <person name="Yang T.C."/>
            <person name="Huo Q.B."/>
            <person name="Li W."/>
            <person name="Chen H.Y."/>
            <person name="Chen S.E."/>
            <person name="Zhou L.G."/>
            <person name="Ni X.B."/>
            <person name="Tian J.H."/>
            <person name="Sheng Y."/>
            <person name="Liu T."/>
            <person name="Pan Y.S."/>
            <person name="Xia L.Y."/>
            <person name="Li J."/>
            <person name="Zhao F."/>
            <person name="Cao W.C."/>
        </authorList>
    </citation>
    <scope>NUCLEOTIDE SEQUENCE</scope>
    <source>
        <strain evidence="1">Rmic-2018</strain>
    </source>
</reference>
<protein>
    <submittedName>
        <fullName evidence="1">Uncharacterized protein</fullName>
    </submittedName>
</protein>